<evidence type="ECO:0000256" key="2">
    <source>
        <dbReference type="ARBA" id="ARBA00022723"/>
    </source>
</evidence>
<feature type="region of interest" description="Disordered" evidence="7">
    <location>
        <begin position="1"/>
        <end position="51"/>
    </location>
</feature>
<feature type="compositionally biased region" description="Low complexity" evidence="7">
    <location>
        <begin position="24"/>
        <end position="51"/>
    </location>
</feature>
<dbReference type="GO" id="GO:0000122">
    <property type="term" value="P:negative regulation of transcription by RNA polymerase II"/>
    <property type="evidence" value="ECO:0007669"/>
    <property type="project" value="TreeGrafter"/>
</dbReference>
<dbReference type="InterPro" id="IPR000679">
    <property type="entry name" value="Znf_GATA"/>
</dbReference>
<reference evidence="9" key="2">
    <citation type="submission" date="2014-06" db="EMBL/GenBank/DDBJ databases">
        <title>The complete genome of Blastobotrys (Arxula) adeninivorans LS3 - a yeast of biotechnological interest.</title>
        <authorList>
            <person name="Kunze G."/>
            <person name="Gaillardin C."/>
            <person name="Czernicka M."/>
            <person name="Durrens P."/>
            <person name="Martin T."/>
            <person name="Boer E."/>
            <person name="Gabaldon T."/>
            <person name="Cruz J."/>
            <person name="Talla E."/>
            <person name="Marck C."/>
            <person name="Goffeau A."/>
            <person name="Barbe V."/>
            <person name="Baret P."/>
            <person name="Baronian K."/>
            <person name="Beier S."/>
            <person name="Bleykasten C."/>
            <person name="Bode R."/>
            <person name="Casaregola S."/>
            <person name="Despons L."/>
            <person name="Fairhead C."/>
            <person name="Giersberg M."/>
            <person name="Gierski P."/>
            <person name="Hahnel U."/>
            <person name="Hartmann A."/>
            <person name="Jankowska D."/>
            <person name="Jubin C."/>
            <person name="Jung P."/>
            <person name="Lafontaine I."/>
            <person name="Leh-Louis V."/>
            <person name="Lemaire M."/>
            <person name="Marcet-Houben M."/>
            <person name="Mascher M."/>
            <person name="Morel G."/>
            <person name="Richard G.-F."/>
            <person name="Riechen J."/>
            <person name="Sacerdot C."/>
            <person name="Sarkar A."/>
            <person name="Savel G."/>
            <person name="Schacherer J."/>
            <person name="Sherman D."/>
            <person name="Straub M.-L."/>
            <person name="Stein N."/>
            <person name="Thierry A."/>
            <person name="Trautwein-Schult A."/>
            <person name="Westhof E."/>
            <person name="Worch S."/>
            <person name="Dujon B."/>
            <person name="Souciet J.-L."/>
            <person name="Wincker P."/>
            <person name="Scholz U."/>
            <person name="Neuveglise N."/>
        </authorList>
    </citation>
    <scope>NUCLEOTIDE SEQUENCE</scope>
    <source>
        <strain evidence="9">LS3</strain>
    </source>
</reference>
<dbReference type="AlphaFoldDB" id="A0A060T4J2"/>
<dbReference type="PROSITE" id="PS50114">
    <property type="entry name" value="GATA_ZN_FINGER_2"/>
    <property type="match status" value="1"/>
</dbReference>
<dbReference type="PRINTS" id="PR00619">
    <property type="entry name" value="GATAZNFINGER"/>
</dbReference>
<feature type="region of interest" description="Disordered" evidence="7">
    <location>
        <begin position="103"/>
        <end position="148"/>
    </location>
</feature>
<feature type="compositionally biased region" description="Polar residues" evidence="7">
    <location>
        <begin position="355"/>
        <end position="372"/>
    </location>
</feature>
<dbReference type="CDD" id="cd00202">
    <property type="entry name" value="ZnF_GATA"/>
    <property type="match status" value="1"/>
</dbReference>
<dbReference type="GO" id="GO:0000978">
    <property type="term" value="F:RNA polymerase II cis-regulatory region sequence-specific DNA binding"/>
    <property type="evidence" value="ECO:0007669"/>
    <property type="project" value="TreeGrafter"/>
</dbReference>
<dbReference type="InterPro" id="IPR013088">
    <property type="entry name" value="Znf_NHR/GATA"/>
</dbReference>
<evidence type="ECO:0000256" key="7">
    <source>
        <dbReference type="SAM" id="MobiDB-lite"/>
    </source>
</evidence>
<dbReference type="PANTHER" id="PTHR10071">
    <property type="entry name" value="TRANSCRIPTION FACTOR GATA FAMILY MEMBER"/>
    <property type="match status" value="1"/>
</dbReference>
<evidence type="ECO:0000259" key="8">
    <source>
        <dbReference type="PROSITE" id="PS50114"/>
    </source>
</evidence>
<sequence>MASSPSLVTSAPTPHLPGVHSLTSAPDSSSNNSPPSSATNGSGAPSATAAAAKNPNAFQLCQNCETTTTPLWRRDDSGQVLCNACGLFLKLHGRPRPIYLKTDTIKSRNRVKVHEPGPQRKRSSGSSGATKSRKTKSEDSCRSGLLEPGLQQLSTAAAATPYLENNRLPPLQPPSERNYTHFRPLHGPYHAPLAHHTESAPAAAAGTNNSTTSNGGNGPSPPSSSSSSSSAGSSTANSLSDVQSLRTRVSELELVNDLIKSRVSELEAQEASKRQTEDSLRSSVDQLRQQNSELGEQVQQLISKLKENDHADQYKDLIDVIGSTISSQASIKTESTSSSPSLSPTSGSKPDNETKTNGSSDASSLDKNSNGSVAEPNGHSEQKQSATTSPAVSPKAETAP</sequence>
<feature type="region of interest" description="Disordered" evidence="7">
    <location>
        <begin position="328"/>
        <end position="400"/>
    </location>
</feature>
<dbReference type="InterPro" id="IPR039355">
    <property type="entry name" value="Transcription_factor_GATA"/>
</dbReference>
<evidence type="ECO:0000313" key="9">
    <source>
        <dbReference type="EMBL" id="CDP35679.1"/>
    </source>
</evidence>
<dbReference type="EMBL" id="HG937693">
    <property type="protein sequence ID" value="CDP35679.1"/>
    <property type="molecule type" value="Genomic_DNA"/>
</dbReference>
<dbReference type="SMART" id="SM00401">
    <property type="entry name" value="ZnF_GATA"/>
    <property type="match status" value="1"/>
</dbReference>
<accession>A0A060T4J2</accession>
<keyword evidence="3 6" id="KW-0863">Zinc-finger</keyword>
<gene>
    <name evidence="9" type="ORF">GNLVRS02_ARAD1C40964g</name>
</gene>
<evidence type="ECO:0000256" key="3">
    <source>
        <dbReference type="ARBA" id="ARBA00022771"/>
    </source>
</evidence>
<dbReference type="PhylomeDB" id="A0A060T4J2"/>
<dbReference type="FunFam" id="3.30.50.10:FF:000007">
    <property type="entry name" value="Nitrogen regulatory AreA, N-terminal"/>
    <property type="match status" value="1"/>
</dbReference>
<dbReference type="GO" id="GO:0000981">
    <property type="term" value="F:DNA-binding transcription factor activity, RNA polymerase II-specific"/>
    <property type="evidence" value="ECO:0007669"/>
    <property type="project" value="TreeGrafter"/>
</dbReference>
<dbReference type="GO" id="GO:0005634">
    <property type="term" value="C:nucleus"/>
    <property type="evidence" value="ECO:0007669"/>
    <property type="project" value="UniProtKB-SubCell"/>
</dbReference>
<feature type="compositionally biased region" description="Low complexity" evidence="7">
    <location>
        <begin position="328"/>
        <end position="349"/>
    </location>
</feature>
<feature type="compositionally biased region" description="Low complexity" evidence="7">
    <location>
        <begin position="223"/>
        <end position="238"/>
    </location>
</feature>
<feature type="domain" description="GATA-type" evidence="8">
    <location>
        <begin position="55"/>
        <end position="108"/>
    </location>
</feature>
<keyword evidence="5" id="KW-0539">Nucleus</keyword>
<evidence type="ECO:0000256" key="1">
    <source>
        <dbReference type="ARBA" id="ARBA00004123"/>
    </source>
</evidence>
<dbReference type="Pfam" id="PF00320">
    <property type="entry name" value="GATA"/>
    <property type="match status" value="1"/>
</dbReference>
<evidence type="ECO:0000256" key="4">
    <source>
        <dbReference type="ARBA" id="ARBA00022833"/>
    </source>
</evidence>
<keyword evidence="2" id="KW-0479">Metal-binding</keyword>
<feature type="compositionally biased region" description="Polar residues" evidence="7">
    <location>
        <begin position="1"/>
        <end position="12"/>
    </location>
</feature>
<evidence type="ECO:0000256" key="5">
    <source>
        <dbReference type="ARBA" id="ARBA00023242"/>
    </source>
</evidence>
<dbReference type="InterPro" id="IPR056998">
    <property type="entry name" value="Asd-4/GZF3_helical"/>
</dbReference>
<protein>
    <submittedName>
        <fullName evidence="9">ARAD1C40964p</fullName>
    </submittedName>
</protein>
<dbReference type="Gene3D" id="3.30.50.10">
    <property type="entry name" value="Erythroid Transcription Factor GATA-1, subunit A"/>
    <property type="match status" value="1"/>
</dbReference>
<dbReference type="GO" id="GO:0045944">
    <property type="term" value="P:positive regulation of transcription by RNA polymerase II"/>
    <property type="evidence" value="ECO:0007669"/>
    <property type="project" value="TreeGrafter"/>
</dbReference>
<feature type="compositionally biased region" description="Basic and acidic residues" evidence="7">
    <location>
        <begin position="266"/>
        <end position="280"/>
    </location>
</feature>
<evidence type="ECO:0000256" key="6">
    <source>
        <dbReference type="PROSITE-ProRule" id="PRU00094"/>
    </source>
</evidence>
<dbReference type="PANTHER" id="PTHR10071:SF281">
    <property type="entry name" value="BOX A-BINDING FACTOR-RELATED"/>
    <property type="match status" value="1"/>
</dbReference>
<reference evidence="9" key="1">
    <citation type="submission" date="2014-02" db="EMBL/GenBank/DDBJ databases">
        <authorList>
            <person name="Genoscope - CEA"/>
        </authorList>
    </citation>
    <scope>NUCLEOTIDE SEQUENCE</scope>
    <source>
        <strain evidence="9">LS3</strain>
    </source>
</reference>
<dbReference type="PROSITE" id="PS00344">
    <property type="entry name" value="GATA_ZN_FINGER_1"/>
    <property type="match status" value="1"/>
</dbReference>
<comment type="subcellular location">
    <subcellularLocation>
        <location evidence="1">Nucleus</location>
    </subcellularLocation>
</comment>
<dbReference type="Pfam" id="PF25026">
    <property type="entry name" value="Asd-4"/>
    <property type="match status" value="1"/>
</dbReference>
<organism evidence="9">
    <name type="scientific">Blastobotrys adeninivorans</name>
    <name type="common">Yeast</name>
    <name type="synonym">Arxula adeninivorans</name>
    <dbReference type="NCBI Taxonomy" id="409370"/>
    <lineage>
        <taxon>Eukaryota</taxon>
        <taxon>Fungi</taxon>
        <taxon>Dikarya</taxon>
        <taxon>Ascomycota</taxon>
        <taxon>Saccharomycotina</taxon>
        <taxon>Dipodascomycetes</taxon>
        <taxon>Dipodascales</taxon>
        <taxon>Trichomonascaceae</taxon>
        <taxon>Blastobotrys</taxon>
    </lineage>
</organism>
<dbReference type="GO" id="GO:0008270">
    <property type="term" value="F:zinc ion binding"/>
    <property type="evidence" value="ECO:0007669"/>
    <property type="project" value="UniProtKB-KW"/>
</dbReference>
<name>A0A060T4J2_BLAAD</name>
<keyword evidence="4" id="KW-0862">Zinc</keyword>
<feature type="region of interest" description="Disordered" evidence="7">
    <location>
        <begin position="266"/>
        <end position="287"/>
    </location>
</feature>
<feature type="region of interest" description="Disordered" evidence="7">
    <location>
        <begin position="164"/>
        <end position="243"/>
    </location>
</feature>
<dbReference type="SUPFAM" id="SSF57716">
    <property type="entry name" value="Glucocorticoid receptor-like (DNA-binding domain)"/>
    <property type="match status" value="1"/>
</dbReference>
<proteinExistence type="predicted"/>
<feature type="compositionally biased region" description="Low complexity" evidence="7">
    <location>
        <begin position="199"/>
        <end position="214"/>
    </location>
</feature>